<reference evidence="1" key="1">
    <citation type="submission" date="2016-10" db="EMBL/GenBank/DDBJ databases">
        <title>Sequence of Gallionella enrichment culture.</title>
        <authorList>
            <person name="Poehlein A."/>
            <person name="Muehling M."/>
            <person name="Daniel R."/>
        </authorList>
    </citation>
    <scope>NUCLEOTIDE SEQUENCE</scope>
</reference>
<proteinExistence type="predicted"/>
<dbReference type="EMBL" id="MLJW01004662">
    <property type="protein sequence ID" value="OIQ69551.1"/>
    <property type="molecule type" value="Genomic_DNA"/>
</dbReference>
<evidence type="ECO:0000313" key="1">
    <source>
        <dbReference type="EMBL" id="OIQ69551.1"/>
    </source>
</evidence>
<sequence>MVRDNIKKAGQIQVNLAAQHANHSPVGITNRHGHAKFRVVNRLGVVRLAHRGCSTFDGAGDIVTLQVIPAHARTARSFNHYRPIGSQDINTSVERTLKNHLRVKQRLESGGLYQQSRADLAGHLRQGLKTFIKLVVDMLRQHVGRSKLLLA</sequence>
<gene>
    <name evidence="1" type="ORF">GALL_488460</name>
</gene>
<comment type="caution">
    <text evidence="1">The sequence shown here is derived from an EMBL/GenBank/DDBJ whole genome shotgun (WGS) entry which is preliminary data.</text>
</comment>
<organism evidence="1">
    <name type="scientific">mine drainage metagenome</name>
    <dbReference type="NCBI Taxonomy" id="410659"/>
    <lineage>
        <taxon>unclassified sequences</taxon>
        <taxon>metagenomes</taxon>
        <taxon>ecological metagenomes</taxon>
    </lineage>
</organism>
<name>A0A1J5PP50_9ZZZZ</name>
<dbReference type="AlphaFoldDB" id="A0A1J5PP50"/>
<accession>A0A1J5PP50</accession>
<protein>
    <submittedName>
        <fullName evidence="1">Uncharacterized protein</fullName>
    </submittedName>
</protein>